<sequence>MNALKLRASLRFKSTLSHLMKPFCSMEKVPSDLQYKTESSCLRLCDDEAGSKIEVVSFTRDEDGEGDIDAAAARVLGIPGDNVRCFSLPGSFDKRMDLAMHMYIDLQGLEKNLPHNTNASQLWLCANLPEEPPEVTPSTISGPVLITADHLRTEEFVDLTIEDWIKIKKLCKEICPNALFV</sequence>
<dbReference type="AlphaFoldDB" id="A0A250XRM4"/>
<name>A0A250XRM4_9CHLO</name>
<evidence type="ECO:0000313" key="2">
    <source>
        <dbReference type="Proteomes" id="UP000232323"/>
    </source>
</evidence>
<proteinExistence type="predicted"/>
<dbReference type="EMBL" id="BEGY01000178">
    <property type="protein sequence ID" value="GAX85582.1"/>
    <property type="molecule type" value="Genomic_DNA"/>
</dbReference>
<evidence type="ECO:0000313" key="1">
    <source>
        <dbReference type="EMBL" id="GAX85582.1"/>
    </source>
</evidence>
<protein>
    <submittedName>
        <fullName evidence="1">Uncharacterized protein</fullName>
    </submittedName>
</protein>
<gene>
    <name evidence="1" type="ORF">CEUSTIGMA_g12997.t1</name>
</gene>
<keyword evidence="2" id="KW-1185">Reference proteome</keyword>
<comment type="caution">
    <text evidence="1">The sequence shown here is derived from an EMBL/GenBank/DDBJ whole genome shotgun (WGS) entry which is preliminary data.</text>
</comment>
<organism evidence="1 2">
    <name type="scientific">Chlamydomonas eustigma</name>
    <dbReference type="NCBI Taxonomy" id="1157962"/>
    <lineage>
        <taxon>Eukaryota</taxon>
        <taxon>Viridiplantae</taxon>
        <taxon>Chlorophyta</taxon>
        <taxon>core chlorophytes</taxon>
        <taxon>Chlorophyceae</taxon>
        <taxon>CS clade</taxon>
        <taxon>Chlamydomonadales</taxon>
        <taxon>Chlamydomonadaceae</taxon>
        <taxon>Chlamydomonas</taxon>
    </lineage>
</organism>
<dbReference type="OrthoDB" id="522001at2759"/>
<dbReference type="Proteomes" id="UP000232323">
    <property type="component" value="Unassembled WGS sequence"/>
</dbReference>
<reference evidence="1 2" key="1">
    <citation type="submission" date="2017-08" db="EMBL/GenBank/DDBJ databases">
        <title>Acidophilic green algal genome provides insights into adaptation to an acidic environment.</title>
        <authorList>
            <person name="Hirooka S."/>
            <person name="Hirose Y."/>
            <person name="Kanesaki Y."/>
            <person name="Higuchi S."/>
            <person name="Fujiwara T."/>
            <person name="Onuma R."/>
            <person name="Era A."/>
            <person name="Ohbayashi R."/>
            <person name="Uzuka A."/>
            <person name="Nozaki H."/>
            <person name="Yoshikawa H."/>
            <person name="Miyagishima S.Y."/>
        </authorList>
    </citation>
    <scope>NUCLEOTIDE SEQUENCE [LARGE SCALE GENOMIC DNA]</scope>
    <source>
        <strain evidence="1 2">NIES-2499</strain>
    </source>
</reference>
<accession>A0A250XRM4</accession>